<dbReference type="GO" id="GO:0003723">
    <property type="term" value="F:RNA binding"/>
    <property type="evidence" value="ECO:0007669"/>
    <property type="project" value="InterPro"/>
</dbReference>
<dbReference type="RefSeq" id="XP_020431671.1">
    <property type="nucleotide sequence ID" value="XM_020578436.1"/>
</dbReference>
<dbReference type="Pfam" id="PF00588">
    <property type="entry name" value="SpoU_methylase"/>
    <property type="match status" value="1"/>
</dbReference>
<sequence>MSGYIFMMFDKVVSCNVVSGDINGNLGCKYHICRSRTSSSHLIYLSIYQTSQVRLTLDQTTKTTTTFKKDNICYTIIKERCQNYCTRNFCSATTTTTTTTTTTIPNNLSTINWSSLSSSPSLETNLKSYNNSNNNSKKEKDVEIEDEGENDLITQCIDIKCSLNFKVPAKLRGKEGHCPQCSTKQLFKKHTSNYQRLLRKKRDKYLEEQEINDKLNFQIDLEKNIPWGISVLLDDCRSSENVGSFYRTCDGSGLSRLYLCGITATPANLKVAKTALGAEFDVPWSYSPSALHCVKELKRKGVVIIGIEQTPRSQPLLESIDKLASEIEIVDSQRQQQQQQTRYPPICLLFGNEVAGLSQEVIDQCDYIYDLEMRGKKRSLNVAVSFGIVAYVVTQRFKSLLRINK</sequence>
<feature type="compositionally biased region" description="Low complexity" evidence="3">
    <location>
        <begin position="124"/>
        <end position="135"/>
    </location>
</feature>
<dbReference type="InParanoid" id="D3BGF0"/>
<comment type="caution">
    <text evidence="5">The sequence shown here is derived from an EMBL/GenBank/DDBJ whole genome shotgun (WGS) entry which is preliminary data.</text>
</comment>
<dbReference type="GO" id="GO:0006396">
    <property type="term" value="P:RNA processing"/>
    <property type="evidence" value="ECO:0007669"/>
    <property type="project" value="InterPro"/>
</dbReference>
<gene>
    <name evidence="5" type="ORF">PPL_07601</name>
</gene>
<accession>D3BGF0</accession>
<dbReference type="EMBL" id="ADBJ01000034">
    <property type="protein sequence ID" value="EFA79550.1"/>
    <property type="molecule type" value="Genomic_DNA"/>
</dbReference>
<evidence type="ECO:0000256" key="1">
    <source>
        <dbReference type="ARBA" id="ARBA00022603"/>
    </source>
</evidence>
<keyword evidence="6" id="KW-1185">Reference proteome</keyword>
<keyword evidence="2" id="KW-0808">Transferase</keyword>
<dbReference type="Gene3D" id="3.40.1280.10">
    <property type="match status" value="1"/>
</dbReference>
<evidence type="ECO:0000313" key="6">
    <source>
        <dbReference type="Proteomes" id="UP000001396"/>
    </source>
</evidence>
<keyword evidence="1" id="KW-0489">Methyltransferase</keyword>
<evidence type="ECO:0000313" key="5">
    <source>
        <dbReference type="EMBL" id="EFA79550.1"/>
    </source>
</evidence>
<organism evidence="5 6">
    <name type="scientific">Heterostelium pallidum (strain ATCC 26659 / Pp 5 / PN500)</name>
    <name type="common">Cellular slime mold</name>
    <name type="synonym">Polysphondylium pallidum</name>
    <dbReference type="NCBI Taxonomy" id="670386"/>
    <lineage>
        <taxon>Eukaryota</taxon>
        <taxon>Amoebozoa</taxon>
        <taxon>Evosea</taxon>
        <taxon>Eumycetozoa</taxon>
        <taxon>Dictyostelia</taxon>
        <taxon>Acytosteliales</taxon>
        <taxon>Acytosteliaceae</taxon>
        <taxon>Heterostelium</taxon>
    </lineage>
</organism>
<dbReference type="Proteomes" id="UP000001396">
    <property type="component" value="Unassembled WGS sequence"/>
</dbReference>
<dbReference type="InterPro" id="IPR051259">
    <property type="entry name" value="rRNA_Methyltransferase"/>
</dbReference>
<name>D3BGF0_HETP5</name>
<dbReference type="GO" id="GO:0008173">
    <property type="term" value="F:RNA methyltransferase activity"/>
    <property type="evidence" value="ECO:0007669"/>
    <property type="project" value="InterPro"/>
</dbReference>
<dbReference type="InterPro" id="IPR029026">
    <property type="entry name" value="tRNA_m1G_MTases_N"/>
</dbReference>
<reference evidence="5 6" key="1">
    <citation type="journal article" date="2011" name="Genome Res.">
        <title>Phylogeny-wide analysis of social amoeba genomes highlights ancient origins for complex intercellular communication.</title>
        <authorList>
            <person name="Heidel A.J."/>
            <person name="Lawal H.M."/>
            <person name="Felder M."/>
            <person name="Schilde C."/>
            <person name="Helps N.R."/>
            <person name="Tunggal B."/>
            <person name="Rivero F."/>
            <person name="John U."/>
            <person name="Schleicher M."/>
            <person name="Eichinger L."/>
            <person name="Platzer M."/>
            <person name="Noegel A.A."/>
            <person name="Schaap P."/>
            <person name="Gloeckner G."/>
        </authorList>
    </citation>
    <scope>NUCLEOTIDE SEQUENCE [LARGE SCALE GENOMIC DNA]</scope>
    <source>
        <strain evidence="6">ATCC 26659 / Pp 5 / PN500</strain>
    </source>
</reference>
<dbReference type="AlphaFoldDB" id="D3BGF0"/>
<dbReference type="InterPro" id="IPR001537">
    <property type="entry name" value="SpoU_MeTrfase"/>
</dbReference>
<dbReference type="SUPFAM" id="SSF75217">
    <property type="entry name" value="alpha/beta knot"/>
    <property type="match status" value="1"/>
</dbReference>
<dbReference type="PANTHER" id="PTHR43191:SF7">
    <property type="entry name" value="OBP33PEP LIKE PROTEIN"/>
    <property type="match status" value="1"/>
</dbReference>
<proteinExistence type="predicted"/>
<feature type="region of interest" description="Disordered" evidence="3">
    <location>
        <begin position="124"/>
        <end position="143"/>
    </location>
</feature>
<dbReference type="GeneID" id="31363082"/>
<evidence type="ECO:0000256" key="3">
    <source>
        <dbReference type="SAM" id="MobiDB-lite"/>
    </source>
</evidence>
<evidence type="ECO:0000259" key="4">
    <source>
        <dbReference type="Pfam" id="PF00588"/>
    </source>
</evidence>
<dbReference type="GO" id="GO:0032259">
    <property type="term" value="P:methylation"/>
    <property type="evidence" value="ECO:0007669"/>
    <property type="project" value="UniProtKB-KW"/>
</dbReference>
<dbReference type="PANTHER" id="PTHR43191">
    <property type="entry name" value="RRNA METHYLTRANSFERASE 3"/>
    <property type="match status" value="1"/>
</dbReference>
<dbReference type="STRING" id="670386.D3BGF0"/>
<evidence type="ECO:0000256" key="2">
    <source>
        <dbReference type="ARBA" id="ARBA00022679"/>
    </source>
</evidence>
<protein>
    <recommendedName>
        <fullName evidence="4">tRNA/rRNA methyltransferase SpoU type domain-containing protein</fullName>
    </recommendedName>
</protein>
<feature type="domain" description="tRNA/rRNA methyltransferase SpoU type" evidence="4">
    <location>
        <begin position="229"/>
        <end position="391"/>
    </location>
</feature>
<dbReference type="InterPro" id="IPR029028">
    <property type="entry name" value="Alpha/beta_knot_MTases"/>
</dbReference>